<name>R2QBE2_9ENTE</name>
<feature type="compositionally biased region" description="Acidic residues" evidence="1">
    <location>
        <begin position="217"/>
        <end position="226"/>
    </location>
</feature>
<gene>
    <name evidence="2" type="ORF">UAU_02448</name>
</gene>
<dbReference type="PATRIC" id="fig|1158607.3.peg.2423"/>
<feature type="region of interest" description="Disordered" evidence="1">
    <location>
        <begin position="212"/>
        <end position="304"/>
    </location>
</feature>
<sequence length="304" mass="35626">MLTQRTIFLSKRTTLEKKFSDAADQGVEKGDLIQCAVAVMVRNAFTPIDLSYLIKDQIRSWFLTNAVARSARKYCIYFREYFTADEWKIIIDQLFDSKEEFLQVTERLRLHIEKLQPMLHSGSWEAQTKQSLVTVFKDENGKKHGWTLSNVDRKYSTQENCDLLAILTTLTIFEKDGVRRFTELVKNSFTTTFADYNSENEDERVKVWREHPKTTEEENDSAELEENQQKTPTKTKDSDDSASKTEELTNNTTINSSKNKTGLKKTMDHQKKRKTRDPFKDPDKKAQQSFIKPKKKKRKKKKRK</sequence>
<evidence type="ECO:0000313" key="3">
    <source>
        <dbReference type="Proteomes" id="UP000013782"/>
    </source>
</evidence>
<evidence type="ECO:0000256" key="1">
    <source>
        <dbReference type="SAM" id="MobiDB-lite"/>
    </source>
</evidence>
<accession>R2QBE2</accession>
<dbReference type="RefSeq" id="WP_010757438.1">
    <property type="nucleotide sequence ID" value="NZ_ASWD01000001.1"/>
</dbReference>
<protein>
    <submittedName>
        <fullName evidence="2">Uncharacterized protein</fullName>
    </submittedName>
</protein>
<keyword evidence="3" id="KW-1185">Reference proteome</keyword>
<dbReference type="Proteomes" id="UP000013782">
    <property type="component" value="Unassembled WGS sequence"/>
</dbReference>
<comment type="caution">
    <text evidence="2">The sequence shown here is derived from an EMBL/GenBank/DDBJ whole genome shotgun (WGS) entry which is preliminary data.</text>
</comment>
<dbReference type="EMBL" id="AJAQ01000016">
    <property type="protein sequence ID" value="EOH93752.1"/>
    <property type="molecule type" value="Genomic_DNA"/>
</dbReference>
<proteinExistence type="predicted"/>
<reference evidence="2 3" key="1">
    <citation type="submission" date="2013-02" db="EMBL/GenBank/DDBJ databases">
        <title>The Genome Sequence of Enterococcus pallens BAA-351.</title>
        <authorList>
            <consortium name="The Broad Institute Genome Sequencing Platform"/>
            <consortium name="The Broad Institute Genome Sequencing Center for Infectious Disease"/>
            <person name="Earl A.M."/>
            <person name="Gilmore M.S."/>
            <person name="Lebreton F."/>
            <person name="Walker B."/>
            <person name="Young S.K."/>
            <person name="Zeng Q."/>
            <person name="Gargeya S."/>
            <person name="Fitzgerald M."/>
            <person name="Haas B."/>
            <person name="Abouelleil A."/>
            <person name="Alvarado L."/>
            <person name="Arachchi H.M."/>
            <person name="Berlin A.M."/>
            <person name="Chapman S.B."/>
            <person name="Dewar J."/>
            <person name="Goldberg J."/>
            <person name="Griggs A."/>
            <person name="Gujja S."/>
            <person name="Hansen M."/>
            <person name="Howarth C."/>
            <person name="Imamovic A."/>
            <person name="Larimer J."/>
            <person name="McCowan C."/>
            <person name="Murphy C."/>
            <person name="Neiman D."/>
            <person name="Pearson M."/>
            <person name="Priest M."/>
            <person name="Roberts A."/>
            <person name="Saif S."/>
            <person name="Shea T."/>
            <person name="Sisk P."/>
            <person name="Sykes S."/>
            <person name="Wortman J."/>
            <person name="Nusbaum C."/>
            <person name="Birren B."/>
        </authorList>
    </citation>
    <scope>NUCLEOTIDE SEQUENCE [LARGE SCALE GENOMIC DNA]</scope>
    <source>
        <strain evidence="2 3">ATCC BAA-351</strain>
    </source>
</reference>
<organism evidence="2 3">
    <name type="scientific">Enterococcus pallens ATCC BAA-351</name>
    <dbReference type="NCBI Taxonomy" id="1158607"/>
    <lineage>
        <taxon>Bacteria</taxon>
        <taxon>Bacillati</taxon>
        <taxon>Bacillota</taxon>
        <taxon>Bacilli</taxon>
        <taxon>Lactobacillales</taxon>
        <taxon>Enterococcaceae</taxon>
        <taxon>Enterococcus</taxon>
    </lineage>
</organism>
<dbReference type="OrthoDB" id="2195232at2"/>
<dbReference type="HOGENOM" id="CLU_057669_2_1_9"/>
<evidence type="ECO:0000313" key="2">
    <source>
        <dbReference type="EMBL" id="EOH93752.1"/>
    </source>
</evidence>
<dbReference type="eggNOG" id="ENOG5030NYS">
    <property type="taxonomic scope" value="Bacteria"/>
</dbReference>
<feature type="compositionally biased region" description="Low complexity" evidence="1">
    <location>
        <begin position="249"/>
        <end position="260"/>
    </location>
</feature>
<dbReference type="AlphaFoldDB" id="R2QBE2"/>
<feature type="compositionally biased region" description="Basic and acidic residues" evidence="1">
    <location>
        <begin position="234"/>
        <end position="247"/>
    </location>
</feature>
<feature type="compositionally biased region" description="Basic and acidic residues" evidence="1">
    <location>
        <begin position="276"/>
        <end position="286"/>
    </location>
</feature>
<feature type="compositionally biased region" description="Basic residues" evidence="1">
    <location>
        <begin position="292"/>
        <end position="304"/>
    </location>
</feature>